<evidence type="ECO:0000256" key="1">
    <source>
        <dbReference type="SAM" id="MobiDB-lite"/>
    </source>
</evidence>
<sequence>MACHCIEMISRRYVLKSSNGALRSITHRATRAHGESDDECRLITISLKEGRDILDNTHMSMDGYTNGQNSPYVGQRRIWGPHNDDENGEWPAPGTRIHHTEDRTFNITEFEDQRVWVPEEDDDDDPGYSIVGAASRGGQIRGAASRHGQSH</sequence>
<evidence type="ECO:0000313" key="2">
    <source>
        <dbReference type="EMBL" id="KAF2494666.1"/>
    </source>
</evidence>
<feature type="compositionally biased region" description="Polar residues" evidence="1">
    <location>
        <begin position="61"/>
        <end position="72"/>
    </location>
</feature>
<feature type="region of interest" description="Disordered" evidence="1">
    <location>
        <begin position="116"/>
        <end position="151"/>
    </location>
</feature>
<proteinExistence type="predicted"/>
<accession>A0A6A6QR79</accession>
<reference evidence="2" key="1">
    <citation type="journal article" date="2020" name="Stud. Mycol.">
        <title>101 Dothideomycetes genomes: a test case for predicting lifestyles and emergence of pathogens.</title>
        <authorList>
            <person name="Haridas S."/>
            <person name="Albert R."/>
            <person name="Binder M."/>
            <person name="Bloem J."/>
            <person name="Labutti K."/>
            <person name="Salamov A."/>
            <person name="Andreopoulos B."/>
            <person name="Baker S."/>
            <person name="Barry K."/>
            <person name="Bills G."/>
            <person name="Bluhm B."/>
            <person name="Cannon C."/>
            <person name="Castanera R."/>
            <person name="Culley D."/>
            <person name="Daum C."/>
            <person name="Ezra D."/>
            <person name="Gonzalez J."/>
            <person name="Henrissat B."/>
            <person name="Kuo A."/>
            <person name="Liang C."/>
            <person name="Lipzen A."/>
            <person name="Lutzoni F."/>
            <person name="Magnuson J."/>
            <person name="Mondo S."/>
            <person name="Nolan M."/>
            <person name="Ohm R."/>
            <person name="Pangilinan J."/>
            <person name="Park H.-J."/>
            <person name="Ramirez L."/>
            <person name="Alfaro M."/>
            <person name="Sun H."/>
            <person name="Tritt A."/>
            <person name="Yoshinaga Y."/>
            <person name="Zwiers L.-H."/>
            <person name="Turgeon B."/>
            <person name="Goodwin S."/>
            <person name="Spatafora J."/>
            <person name="Crous P."/>
            <person name="Grigoriev I."/>
        </authorList>
    </citation>
    <scope>NUCLEOTIDE SEQUENCE</scope>
    <source>
        <strain evidence="2">CBS 269.34</strain>
    </source>
</reference>
<protein>
    <submittedName>
        <fullName evidence="2">Uncharacterized protein</fullName>
    </submittedName>
</protein>
<dbReference type="Proteomes" id="UP000799750">
    <property type="component" value="Unassembled WGS sequence"/>
</dbReference>
<evidence type="ECO:0000313" key="3">
    <source>
        <dbReference type="Proteomes" id="UP000799750"/>
    </source>
</evidence>
<gene>
    <name evidence="2" type="ORF">BU16DRAFT_539932</name>
</gene>
<name>A0A6A6QR79_9PEZI</name>
<dbReference type="AlphaFoldDB" id="A0A6A6QR79"/>
<organism evidence="2 3">
    <name type="scientific">Lophium mytilinum</name>
    <dbReference type="NCBI Taxonomy" id="390894"/>
    <lineage>
        <taxon>Eukaryota</taxon>
        <taxon>Fungi</taxon>
        <taxon>Dikarya</taxon>
        <taxon>Ascomycota</taxon>
        <taxon>Pezizomycotina</taxon>
        <taxon>Dothideomycetes</taxon>
        <taxon>Pleosporomycetidae</taxon>
        <taxon>Mytilinidiales</taxon>
        <taxon>Mytilinidiaceae</taxon>
        <taxon>Lophium</taxon>
    </lineage>
</organism>
<keyword evidence="3" id="KW-1185">Reference proteome</keyword>
<feature type="region of interest" description="Disordered" evidence="1">
    <location>
        <begin position="61"/>
        <end position="97"/>
    </location>
</feature>
<dbReference type="EMBL" id="MU004190">
    <property type="protein sequence ID" value="KAF2494666.1"/>
    <property type="molecule type" value="Genomic_DNA"/>
</dbReference>